<dbReference type="AlphaFoldDB" id="T0Y2J2"/>
<sequence>MSTEHYQKITADHLRRDAFLYVRQSSLRQVFENTESTKRQYALRERAVALGWPIERLHVVDSDMGLSGASAHARDGFQHLVSEVARREGRHRAWDWKCRAWRETRRLAP</sequence>
<dbReference type="InterPro" id="IPR036162">
    <property type="entry name" value="Resolvase-like_N_sf"/>
</dbReference>
<dbReference type="InterPro" id="IPR006119">
    <property type="entry name" value="Resolv_N"/>
</dbReference>
<evidence type="ECO:0000259" key="1">
    <source>
        <dbReference type="Pfam" id="PF00239"/>
    </source>
</evidence>
<name>T0Y2J2_9ZZZZ</name>
<dbReference type="EMBL" id="AUZX01015337">
    <property type="protein sequence ID" value="EQD29321.1"/>
    <property type="molecule type" value="Genomic_DNA"/>
</dbReference>
<organism evidence="2">
    <name type="scientific">mine drainage metagenome</name>
    <dbReference type="NCBI Taxonomy" id="410659"/>
    <lineage>
        <taxon>unclassified sequences</taxon>
        <taxon>metagenomes</taxon>
        <taxon>ecological metagenomes</taxon>
    </lineage>
</organism>
<comment type="caution">
    <text evidence="2">The sequence shown here is derived from an EMBL/GenBank/DDBJ whole genome shotgun (WGS) entry which is preliminary data.</text>
</comment>
<reference evidence="2" key="1">
    <citation type="submission" date="2013-08" db="EMBL/GenBank/DDBJ databases">
        <authorList>
            <person name="Mendez C."/>
            <person name="Richter M."/>
            <person name="Ferrer M."/>
            <person name="Sanchez J."/>
        </authorList>
    </citation>
    <scope>NUCLEOTIDE SEQUENCE</scope>
</reference>
<dbReference type="PANTHER" id="PTHR30461:SF23">
    <property type="entry name" value="DNA RECOMBINASE-RELATED"/>
    <property type="match status" value="1"/>
</dbReference>
<evidence type="ECO:0000313" key="2">
    <source>
        <dbReference type="EMBL" id="EQD29321.1"/>
    </source>
</evidence>
<protein>
    <submittedName>
        <fullName evidence="2">Resolvase domain protein</fullName>
    </submittedName>
</protein>
<dbReference type="Gene3D" id="3.40.50.1390">
    <property type="entry name" value="Resolvase, N-terminal catalytic domain"/>
    <property type="match status" value="1"/>
</dbReference>
<dbReference type="GO" id="GO:0000150">
    <property type="term" value="F:DNA strand exchange activity"/>
    <property type="evidence" value="ECO:0007669"/>
    <property type="project" value="InterPro"/>
</dbReference>
<dbReference type="Pfam" id="PF00239">
    <property type="entry name" value="Resolvase"/>
    <property type="match status" value="1"/>
</dbReference>
<dbReference type="PANTHER" id="PTHR30461">
    <property type="entry name" value="DNA-INVERTASE FROM LAMBDOID PROPHAGE"/>
    <property type="match status" value="1"/>
</dbReference>
<dbReference type="SUPFAM" id="SSF53041">
    <property type="entry name" value="Resolvase-like"/>
    <property type="match status" value="1"/>
</dbReference>
<proteinExistence type="predicted"/>
<gene>
    <name evidence="2" type="ORF">B1A_20769</name>
</gene>
<feature type="non-terminal residue" evidence="2">
    <location>
        <position position="109"/>
    </location>
</feature>
<dbReference type="InterPro" id="IPR050639">
    <property type="entry name" value="SSR_resolvase"/>
</dbReference>
<dbReference type="GO" id="GO:0003677">
    <property type="term" value="F:DNA binding"/>
    <property type="evidence" value="ECO:0007669"/>
    <property type="project" value="InterPro"/>
</dbReference>
<accession>T0Y2J2</accession>
<reference evidence="2" key="2">
    <citation type="journal article" date="2014" name="ISME J.">
        <title>Microbial stratification in low pH oxic and suboxic macroscopic growths along an acid mine drainage.</title>
        <authorList>
            <person name="Mendez-Garcia C."/>
            <person name="Mesa V."/>
            <person name="Sprenger R.R."/>
            <person name="Richter M."/>
            <person name="Diez M.S."/>
            <person name="Solano J."/>
            <person name="Bargiela R."/>
            <person name="Golyshina O.V."/>
            <person name="Manteca A."/>
            <person name="Ramos J.L."/>
            <person name="Gallego J.R."/>
            <person name="Llorente I."/>
            <person name="Martins Dos Santos V.A."/>
            <person name="Jensen O.N."/>
            <person name="Pelaez A.I."/>
            <person name="Sanchez J."/>
            <person name="Ferrer M."/>
        </authorList>
    </citation>
    <scope>NUCLEOTIDE SEQUENCE</scope>
</reference>
<feature type="domain" description="Resolvase/invertase-type recombinase catalytic" evidence="1">
    <location>
        <begin position="18"/>
        <end position="89"/>
    </location>
</feature>